<evidence type="ECO:0000313" key="3">
    <source>
        <dbReference type="Proteomes" id="UP000001058"/>
    </source>
</evidence>
<organism evidence="3">
    <name type="scientific">Volvox carteri f. nagariensis</name>
    <dbReference type="NCBI Taxonomy" id="3068"/>
    <lineage>
        <taxon>Eukaryota</taxon>
        <taxon>Viridiplantae</taxon>
        <taxon>Chlorophyta</taxon>
        <taxon>core chlorophytes</taxon>
        <taxon>Chlorophyceae</taxon>
        <taxon>CS clade</taxon>
        <taxon>Chlamydomonadales</taxon>
        <taxon>Volvocaceae</taxon>
        <taxon>Volvox</taxon>
    </lineage>
</organism>
<dbReference type="RefSeq" id="XP_002959063.1">
    <property type="nucleotide sequence ID" value="XM_002959017.1"/>
</dbReference>
<dbReference type="Proteomes" id="UP000001058">
    <property type="component" value="Unassembled WGS sequence"/>
</dbReference>
<keyword evidence="3" id="KW-1185">Reference proteome</keyword>
<sequence length="323" mass="34672">MPLPAGLIAFLLVAQLSITDAGRSLSMNGQWVGGAISSSADVYSSTDVIITEFSTATSSSSFESSSQVAPWLLPDELRPEIAYLDAETGVYKYEDLFYDSDVLVAWNGVMETDLPSGALWFTGGCRLLQPVPLSDDDTDGVTTANAGPAAAVQFDGVSCHGKKNLLPSTTGGSFPSGAFTAIWIGYVDSPGSLSSETSRTPFAFETALYDINGGVVPPPPYKQWTMEVVSRQSATSSVASAVHEMSYYRYGPRSGELSVWRFDSALHDPFSGTLAVGVDVDEEQDLFSGKLSVVLLYNRALEESEVHDLATFYSSRFGWQLPL</sequence>
<dbReference type="eggNOG" id="KOG0613">
    <property type="taxonomic scope" value="Eukaryota"/>
</dbReference>
<dbReference type="EMBL" id="GL378440">
    <property type="protein sequence ID" value="EFJ39857.1"/>
    <property type="molecule type" value="Genomic_DNA"/>
</dbReference>
<evidence type="ECO:0000313" key="2">
    <source>
        <dbReference type="EMBL" id="EFJ39857.1"/>
    </source>
</evidence>
<dbReference type="KEGG" id="vcn:VOLCADRAFT_100440"/>
<dbReference type="AlphaFoldDB" id="D8UK77"/>
<name>D8UK77_VOLCA</name>
<dbReference type="InParanoid" id="D8UK77"/>
<accession>D8UK77</accession>
<feature type="chain" id="PRO_5003124607" evidence="1">
    <location>
        <begin position="22"/>
        <end position="323"/>
    </location>
</feature>
<keyword evidence="1" id="KW-0732">Signal</keyword>
<reference evidence="2 3" key="1">
    <citation type="journal article" date="2010" name="Science">
        <title>Genomic analysis of organismal complexity in the multicellular green alga Volvox carteri.</title>
        <authorList>
            <person name="Prochnik S.E."/>
            <person name="Umen J."/>
            <person name="Nedelcu A.M."/>
            <person name="Hallmann A."/>
            <person name="Miller S.M."/>
            <person name="Nishii I."/>
            <person name="Ferris P."/>
            <person name="Kuo A."/>
            <person name="Mitros T."/>
            <person name="Fritz-Laylin L.K."/>
            <person name="Hellsten U."/>
            <person name="Chapman J."/>
            <person name="Simakov O."/>
            <person name="Rensing S.A."/>
            <person name="Terry A."/>
            <person name="Pangilinan J."/>
            <person name="Kapitonov V."/>
            <person name="Jurka J."/>
            <person name="Salamov A."/>
            <person name="Shapiro H."/>
            <person name="Schmutz J."/>
            <person name="Grimwood J."/>
            <person name="Lindquist E."/>
            <person name="Lucas S."/>
            <person name="Grigoriev I.V."/>
            <person name="Schmitt R."/>
            <person name="Kirk D."/>
            <person name="Rokhsar D.S."/>
        </authorList>
    </citation>
    <scope>NUCLEOTIDE SEQUENCE [LARGE SCALE GENOMIC DNA]</scope>
    <source>
        <strain evidence="3">f. Nagariensis / Eve</strain>
    </source>
</reference>
<proteinExistence type="predicted"/>
<dbReference type="GeneID" id="9625901"/>
<evidence type="ECO:0000256" key="1">
    <source>
        <dbReference type="SAM" id="SignalP"/>
    </source>
</evidence>
<protein>
    <submittedName>
        <fullName evidence="2">Uncharacterized protein</fullName>
    </submittedName>
</protein>
<gene>
    <name evidence="2" type="ORF">VOLCADRAFT_100440</name>
</gene>
<feature type="signal peptide" evidence="1">
    <location>
        <begin position="1"/>
        <end position="21"/>
    </location>
</feature>
<dbReference type="OrthoDB" id="535813at2759"/>